<dbReference type="EMBL" id="JBHULM010000001">
    <property type="protein sequence ID" value="MFD2540962.1"/>
    <property type="molecule type" value="Genomic_DNA"/>
</dbReference>
<evidence type="ECO:0000313" key="1">
    <source>
        <dbReference type="EMBL" id="MFD2540962.1"/>
    </source>
</evidence>
<proteinExistence type="predicted"/>
<gene>
    <name evidence="1" type="ORF">ACFSSB_01410</name>
</gene>
<sequence>MELNTFFNHDTDEQIVQKRTAEELRLWMSHINYIINESDRLAKIASNVIKNRAFRDQFLELIIKNKSVLNQLISYKSTMVQYKECDNFECDLYYINKHENFRVLYLKTVIDFRKQKDKFYSEILK</sequence>
<organism evidence="1 2">
    <name type="scientific">Lacinutrix gracilariae</name>
    <dbReference type="NCBI Taxonomy" id="1747198"/>
    <lineage>
        <taxon>Bacteria</taxon>
        <taxon>Pseudomonadati</taxon>
        <taxon>Bacteroidota</taxon>
        <taxon>Flavobacteriia</taxon>
        <taxon>Flavobacteriales</taxon>
        <taxon>Flavobacteriaceae</taxon>
        <taxon>Lacinutrix</taxon>
    </lineage>
</organism>
<dbReference type="Proteomes" id="UP001597467">
    <property type="component" value="Unassembled WGS sequence"/>
</dbReference>
<dbReference type="RefSeq" id="WP_379900166.1">
    <property type="nucleotide sequence ID" value="NZ_JBHULM010000001.1"/>
</dbReference>
<reference evidence="2" key="1">
    <citation type="journal article" date="2019" name="Int. J. Syst. Evol. Microbiol.">
        <title>The Global Catalogue of Microorganisms (GCM) 10K type strain sequencing project: providing services to taxonomists for standard genome sequencing and annotation.</title>
        <authorList>
            <consortium name="The Broad Institute Genomics Platform"/>
            <consortium name="The Broad Institute Genome Sequencing Center for Infectious Disease"/>
            <person name="Wu L."/>
            <person name="Ma J."/>
        </authorList>
    </citation>
    <scope>NUCLEOTIDE SEQUENCE [LARGE SCALE GENOMIC DNA]</scope>
    <source>
        <strain evidence="2">KCTC 42808</strain>
    </source>
</reference>
<evidence type="ECO:0000313" key="2">
    <source>
        <dbReference type="Proteomes" id="UP001597467"/>
    </source>
</evidence>
<evidence type="ECO:0008006" key="3">
    <source>
        <dbReference type="Google" id="ProtNLM"/>
    </source>
</evidence>
<name>A0ABW5JWY6_9FLAO</name>
<keyword evidence="2" id="KW-1185">Reference proteome</keyword>
<accession>A0ABW5JWY6</accession>
<protein>
    <recommendedName>
        <fullName evidence="3">PH domain-containing protein</fullName>
    </recommendedName>
</protein>
<comment type="caution">
    <text evidence="1">The sequence shown here is derived from an EMBL/GenBank/DDBJ whole genome shotgun (WGS) entry which is preliminary data.</text>
</comment>